<keyword evidence="3" id="KW-1185">Reference proteome</keyword>
<evidence type="ECO:0000313" key="3">
    <source>
        <dbReference type="Proteomes" id="UP000571817"/>
    </source>
</evidence>
<evidence type="ECO:0000259" key="1">
    <source>
        <dbReference type="Pfam" id="PF01243"/>
    </source>
</evidence>
<dbReference type="EMBL" id="JACCFW010000001">
    <property type="protein sequence ID" value="NYJ76086.1"/>
    <property type="molecule type" value="Genomic_DNA"/>
</dbReference>
<dbReference type="PANTHER" id="PTHR42815">
    <property type="entry name" value="FAD-BINDING, PUTATIVE (AFU_ORTHOLOGUE AFUA_6G07600)-RELATED"/>
    <property type="match status" value="1"/>
</dbReference>
<dbReference type="Proteomes" id="UP000571817">
    <property type="component" value="Unassembled WGS sequence"/>
</dbReference>
<comment type="caution">
    <text evidence="2">The sequence shown here is derived from an EMBL/GenBank/DDBJ whole genome shotgun (WGS) entry which is preliminary data.</text>
</comment>
<sequence length="207" mass="22446">MDPLSARVATPDALEALIGRPSERTRHKVRTELTDADLRWLAASPFCVLATSDADGRCDASPKGDPAGSLVHVIDRRTVAIAERPGNRRVDGYHNILANPHVGMIFLVPGRSDTLRVNGRAQLVSDAPWFDRLTVRGSRPVLAAVVQVEEVFGHCAKSLVRSGIWHPDGWAPEAVDGPGSSRASRSLDEFIRETESEQVAGYSSGLY</sequence>
<protein>
    <recommendedName>
        <fullName evidence="1">Pyridoxamine 5'-phosphate oxidase N-terminal domain-containing protein</fullName>
    </recommendedName>
</protein>
<proteinExistence type="predicted"/>
<name>A0A853DEV3_9MICO</name>
<dbReference type="Pfam" id="PF01243">
    <property type="entry name" value="PNPOx_N"/>
    <property type="match status" value="1"/>
</dbReference>
<reference evidence="2 3" key="1">
    <citation type="submission" date="2020-07" db="EMBL/GenBank/DDBJ databases">
        <title>Sequencing the genomes of 1000 actinobacteria strains.</title>
        <authorList>
            <person name="Klenk H.-P."/>
        </authorList>
    </citation>
    <scope>NUCLEOTIDE SEQUENCE [LARGE SCALE GENOMIC DNA]</scope>
    <source>
        <strain evidence="2 3">DSM 29531</strain>
    </source>
</reference>
<dbReference type="Gene3D" id="2.30.110.10">
    <property type="entry name" value="Electron Transport, Fmn-binding Protein, Chain A"/>
    <property type="match status" value="1"/>
</dbReference>
<dbReference type="SUPFAM" id="SSF50475">
    <property type="entry name" value="FMN-binding split barrel"/>
    <property type="match status" value="1"/>
</dbReference>
<dbReference type="InterPro" id="IPR024029">
    <property type="entry name" value="Pyridox_Oxase_FMN-dep"/>
</dbReference>
<dbReference type="PANTHER" id="PTHR42815:SF2">
    <property type="entry name" value="FAD-BINDING, PUTATIVE (AFU_ORTHOLOGUE AFUA_6G07600)-RELATED"/>
    <property type="match status" value="1"/>
</dbReference>
<dbReference type="NCBIfam" id="TIGR04025">
    <property type="entry name" value="PPOX_FMN_DR2398"/>
    <property type="match status" value="1"/>
</dbReference>
<dbReference type="InterPro" id="IPR011576">
    <property type="entry name" value="Pyridox_Oxase_N"/>
</dbReference>
<gene>
    <name evidence="2" type="ORF">HNR15_003049</name>
</gene>
<organism evidence="2 3">
    <name type="scientific">Allobranchiibius huperziae</name>
    <dbReference type="NCBI Taxonomy" id="1874116"/>
    <lineage>
        <taxon>Bacteria</taxon>
        <taxon>Bacillati</taxon>
        <taxon>Actinomycetota</taxon>
        <taxon>Actinomycetes</taxon>
        <taxon>Micrococcales</taxon>
        <taxon>Dermacoccaceae</taxon>
        <taxon>Allobranchiibius</taxon>
    </lineage>
</organism>
<dbReference type="RefSeq" id="WP_179483185.1">
    <property type="nucleotide sequence ID" value="NZ_JACCFW010000001.1"/>
</dbReference>
<accession>A0A853DEV3</accession>
<evidence type="ECO:0000313" key="2">
    <source>
        <dbReference type="EMBL" id="NYJ76086.1"/>
    </source>
</evidence>
<dbReference type="AlphaFoldDB" id="A0A853DEV3"/>
<feature type="domain" description="Pyridoxamine 5'-phosphate oxidase N-terminal" evidence="1">
    <location>
        <begin position="34"/>
        <end position="154"/>
    </location>
</feature>
<dbReference type="InterPro" id="IPR012349">
    <property type="entry name" value="Split_barrel_FMN-bd"/>
</dbReference>